<evidence type="ECO:0000313" key="11">
    <source>
        <dbReference type="EMBL" id="GGE74858.1"/>
    </source>
</evidence>
<reference evidence="11" key="1">
    <citation type="journal article" date="2014" name="Int. J. Syst. Evol. Microbiol.">
        <title>Complete genome sequence of Corynebacterium casei LMG S-19264T (=DSM 44701T), isolated from a smear-ripened cheese.</title>
        <authorList>
            <consortium name="US DOE Joint Genome Institute (JGI-PGF)"/>
            <person name="Walter F."/>
            <person name="Albersmeier A."/>
            <person name="Kalinowski J."/>
            <person name="Ruckert C."/>
        </authorList>
    </citation>
    <scope>NUCLEOTIDE SEQUENCE</scope>
    <source>
        <strain evidence="11">CGMCC 1.15388</strain>
    </source>
</reference>
<feature type="domain" description="Tripartite ATP-independent periplasmic transporters DctQ component" evidence="10">
    <location>
        <begin position="20"/>
        <end position="150"/>
    </location>
</feature>
<feature type="transmembrane region" description="Helical" evidence="9">
    <location>
        <begin position="123"/>
        <end position="142"/>
    </location>
</feature>
<organism evidence="11 12">
    <name type="scientific">Nesterenkonia cremea</name>
    <dbReference type="NCBI Taxonomy" id="1882340"/>
    <lineage>
        <taxon>Bacteria</taxon>
        <taxon>Bacillati</taxon>
        <taxon>Actinomycetota</taxon>
        <taxon>Actinomycetes</taxon>
        <taxon>Micrococcales</taxon>
        <taxon>Micrococcaceae</taxon>
        <taxon>Nesterenkonia</taxon>
    </lineage>
</organism>
<dbReference type="RefSeq" id="WP_188685770.1">
    <property type="nucleotide sequence ID" value="NZ_BMIS01000011.1"/>
</dbReference>
<evidence type="ECO:0000256" key="3">
    <source>
        <dbReference type="ARBA" id="ARBA00022475"/>
    </source>
</evidence>
<comment type="subcellular location">
    <subcellularLocation>
        <location evidence="1">Cell inner membrane</location>
        <topology evidence="1">Multi-pass membrane protein</topology>
    </subcellularLocation>
</comment>
<evidence type="ECO:0000256" key="1">
    <source>
        <dbReference type="ARBA" id="ARBA00004429"/>
    </source>
</evidence>
<dbReference type="PANTHER" id="PTHR35011:SF2">
    <property type="entry name" value="2,3-DIKETO-L-GULONATE TRAP TRANSPORTER SMALL PERMEASE PROTEIN YIAM"/>
    <property type="match status" value="1"/>
</dbReference>
<dbReference type="InterPro" id="IPR007387">
    <property type="entry name" value="TRAP_DctQ"/>
</dbReference>
<feature type="transmembrane region" description="Helical" evidence="9">
    <location>
        <begin position="46"/>
        <end position="63"/>
    </location>
</feature>
<evidence type="ECO:0000256" key="6">
    <source>
        <dbReference type="ARBA" id="ARBA00022989"/>
    </source>
</evidence>
<dbReference type="GO" id="GO:0015740">
    <property type="term" value="P:C4-dicarboxylate transport"/>
    <property type="evidence" value="ECO:0007669"/>
    <property type="project" value="TreeGrafter"/>
</dbReference>
<dbReference type="EMBL" id="BMIS01000011">
    <property type="protein sequence ID" value="GGE74858.1"/>
    <property type="molecule type" value="Genomic_DNA"/>
</dbReference>
<keyword evidence="3" id="KW-1003">Cell membrane</keyword>
<evidence type="ECO:0000256" key="5">
    <source>
        <dbReference type="ARBA" id="ARBA00022692"/>
    </source>
</evidence>
<proteinExistence type="inferred from homology"/>
<dbReference type="Proteomes" id="UP000633136">
    <property type="component" value="Unassembled WGS sequence"/>
</dbReference>
<dbReference type="Pfam" id="PF04290">
    <property type="entry name" value="DctQ"/>
    <property type="match status" value="1"/>
</dbReference>
<evidence type="ECO:0000256" key="9">
    <source>
        <dbReference type="SAM" id="Phobius"/>
    </source>
</evidence>
<evidence type="ECO:0000313" key="12">
    <source>
        <dbReference type="Proteomes" id="UP000633136"/>
    </source>
</evidence>
<evidence type="ECO:0000256" key="4">
    <source>
        <dbReference type="ARBA" id="ARBA00022519"/>
    </source>
</evidence>
<evidence type="ECO:0000259" key="10">
    <source>
        <dbReference type="Pfam" id="PF04290"/>
    </source>
</evidence>
<gene>
    <name evidence="11" type="ORF">GCM10011401_22620</name>
</gene>
<keyword evidence="6 9" id="KW-1133">Transmembrane helix</keyword>
<protein>
    <submittedName>
        <fullName evidence="11">C4-dicarboxylate ABC transporter permease</fullName>
    </submittedName>
</protein>
<sequence length="169" mass="18336">MFDRLSRVLAGAVGALLVTLTILVTFQVLGRYVPFLPRPMWTEEVSRWLLAWMVFLGAAAALRRSDHFVIDVIPRKLEARIGRLLQMLVVVAVIAISAFLLIGGAGMTYGGMTRISTASGLHLAWAFAAVPVGGLLMMLFSAELGWKVLRRGADEAPDSHSADGRSELS</sequence>
<keyword evidence="5 9" id="KW-0812">Transmembrane</keyword>
<evidence type="ECO:0000256" key="8">
    <source>
        <dbReference type="ARBA" id="ARBA00038436"/>
    </source>
</evidence>
<dbReference type="GO" id="GO:0022857">
    <property type="term" value="F:transmembrane transporter activity"/>
    <property type="evidence" value="ECO:0007669"/>
    <property type="project" value="TreeGrafter"/>
</dbReference>
<keyword evidence="7 9" id="KW-0472">Membrane</keyword>
<comment type="similarity">
    <text evidence="8">Belongs to the TRAP transporter small permease family.</text>
</comment>
<dbReference type="GO" id="GO:0005886">
    <property type="term" value="C:plasma membrane"/>
    <property type="evidence" value="ECO:0007669"/>
    <property type="project" value="UniProtKB-SubCell"/>
</dbReference>
<dbReference type="PANTHER" id="PTHR35011">
    <property type="entry name" value="2,3-DIKETO-L-GULONATE TRAP TRANSPORTER SMALL PERMEASE PROTEIN YIAM"/>
    <property type="match status" value="1"/>
</dbReference>
<accession>A0A917ATL3</accession>
<keyword evidence="2" id="KW-0813">Transport</keyword>
<name>A0A917ATL3_9MICC</name>
<keyword evidence="4" id="KW-0997">Cell inner membrane</keyword>
<reference evidence="11" key="2">
    <citation type="submission" date="2020-09" db="EMBL/GenBank/DDBJ databases">
        <authorList>
            <person name="Sun Q."/>
            <person name="Zhou Y."/>
        </authorList>
    </citation>
    <scope>NUCLEOTIDE SEQUENCE</scope>
    <source>
        <strain evidence="11">CGMCC 1.15388</strain>
    </source>
</reference>
<evidence type="ECO:0000256" key="7">
    <source>
        <dbReference type="ARBA" id="ARBA00023136"/>
    </source>
</evidence>
<dbReference type="AlphaFoldDB" id="A0A917ATL3"/>
<comment type="caution">
    <text evidence="11">The sequence shown here is derived from an EMBL/GenBank/DDBJ whole genome shotgun (WGS) entry which is preliminary data.</text>
</comment>
<dbReference type="InterPro" id="IPR055348">
    <property type="entry name" value="DctQ"/>
</dbReference>
<keyword evidence="12" id="KW-1185">Reference proteome</keyword>
<feature type="transmembrane region" description="Helical" evidence="9">
    <location>
        <begin position="84"/>
        <end position="103"/>
    </location>
</feature>
<evidence type="ECO:0000256" key="2">
    <source>
        <dbReference type="ARBA" id="ARBA00022448"/>
    </source>
</evidence>